<dbReference type="Pfam" id="PF13040">
    <property type="entry name" value="Fur_reg_FbpB"/>
    <property type="match status" value="1"/>
</dbReference>
<proteinExistence type="predicted"/>
<protein>
    <submittedName>
        <fullName evidence="1">FbpB family small basic protein</fullName>
    </submittedName>
</protein>
<reference evidence="1 2" key="1">
    <citation type="journal article" date="2003" name="Int. J. Syst. Evol. Microbiol.">
        <title>Virgibacillus carmonensis sp. nov., Virgibacillus necropolis sp. nov. and Virgibacillus picturae sp. nov., three novel species isolated from deteriorated mural paintings, transfer of the species of the genus salibacillus to Virgibacillus, as Virgibacillus marismortui comb. nov. and Virgibacillus salexigens comb. nov., and emended description of the genus Virgibacillus.</title>
        <authorList>
            <person name="Heyrman J."/>
            <person name="Logan N.A."/>
            <person name="Busse H.J."/>
            <person name="Balcaen A."/>
            <person name="Lebbe L."/>
            <person name="Rodriguez-Diaz M."/>
            <person name="Swings J."/>
            <person name="De Vos P."/>
        </authorList>
    </citation>
    <scope>NUCLEOTIDE SEQUENCE [LARGE SCALE GENOMIC DNA]</scope>
    <source>
        <strain evidence="1 2">LMG 19488</strain>
    </source>
</reference>
<dbReference type="AlphaFoldDB" id="A0A221MFL6"/>
<dbReference type="KEGG" id="vne:CFK40_16320"/>
<evidence type="ECO:0000313" key="2">
    <source>
        <dbReference type="Proteomes" id="UP000204391"/>
    </source>
</evidence>
<dbReference type="OrthoDB" id="2932333at2"/>
<evidence type="ECO:0000313" key="1">
    <source>
        <dbReference type="EMBL" id="ASN06468.1"/>
    </source>
</evidence>
<name>A0A221MFL6_9BACI</name>
<dbReference type="Proteomes" id="UP000204391">
    <property type="component" value="Chromosome"/>
</dbReference>
<keyword evidence="2" id="KW-1185">Reference proteome</keyword>
<dbReference type="EMBL" id="CP022437">
    <property type="protein sequence ID" value="ASN06468.1"/>
    <property type="molecule type" value="Genomic_DNA"/>
</dbReference>
<dbReference type="RefSeq" id="WP_089533466.1">
    <property type="nucleotide sequence ID" value="NZ_CP022437.1"/>
</dbReference>
<gene>
    <name evidence="1" type="ORF">CFK40_16320</name>
</gene>
<accession>A0A221MFL6</accession>
<organism evidence="1 2">
    <name type="scientific">Virgibacillus necropolis</name>
    <dbReference type="NCBI Taxonomy" id="163877"/>
    <lineage>
        <taxon>Bacteria</taxon>
        <taxon>Bacillati</taxon>
        <taxon>Bacillota</taxon>
        <taxon>Bacilli</taxon>
        <taxon>Bacillales</taxon>
        <taxon>Bacillaceae</taxon>
        <taxon>Virgibacillus</taxon>
    </lineage>
</organism>
<dbReference type="InterPro" id="IPR025004">
    <property type="entry name" value="SenN/SenS"/>
</dbReference>
<sequence length="51" mass="6192">MRPKILNFEELVKKNRQELLDDEKKITQIEMRLEKKQTDLTSAKHKKLNLQ</sequence>